<protein>
    <recommendedName>
        <fullName evidence="3">Phospholipid/glycerol acyltransferase domain-containing protein</fullName>
    </recommendedName>
</protein>
<dbReference type="VEuPathDB" id="FungiDB:T552_03252"/>
<evidence type="ECO:0000256" key="2">
    <source>
        <dbReference type="SAM" id="Phobius"/>
    </source>
</evidence>
<dbReference type="GO" id="GO:0016287">
    <property type="term" value="F:glycerone-phosphate O-acyltransferase activity"/>
    <property type="evidence" value="ECO:0007669"/>
    <property type="project" value="TreeGrafter"/>
</dbReference>
<dbReference type="EMBL" id="LFVZ01000015">
    <property type="protein sequence ID" value="KTW25978.1"/>
    <property type="molecule type" value="Genomic_DNA"/>
</dbReference>
<evidence type="ECO:0000313" key="5">
    <source>
        <dbReference type="Proteomes" id="UP000054454"/>
    </source>
</evidence>
<evidence type="ECO:0000259" key="3">
    <source>
        <dbReference type="SMART" id="SM00563"/>
    </source>
</evidence>
<dbReference type="OrthoDB" id="2427554at2759"/>
<keyword evidence="2" id="KW-1133">Transmembrane helix</keyword>
<dbReference type="Pfam" id="PF01553">
    <property type="entry name" value="Acyltransferase"/>
    <property type="match status" value="1"/>
</dbReference>
<feature type="compositionally biased region" description="Basic residues" evidence="1">
    <location>
        <begin position="665"/>
        <end position="675"/>
    </location>
</feature>
<dbReference type="Proteomes" id="UP000054454">
    <property type="component" value="Unassembled WGS sequence"/>
</dbReference>
<dbReference type="RefSeq" id="XP_018224558.1">
    <property type="nucleotide sequence ID" value="XM_018371762.1"/>
</dbReference>
<feature type="transmembrane region" description="Helical" evidence="2">
    <location>
        <begin position="445"/>
        <end position="468"/>
    </location>
</feature>
<keyword evidence="5" id="KW-1185">Reference proteome</keyword>
<feature type="region of interest" description="Disordered" evidence="1">
    <location>
        <begin position="626"/>
        <end position="675"/>
    </location>
</feature>
<evidence type="ECO:0000256" key="1">
    <source>
        <dbReference type="SAM" id="MobiDB-lite"/>
    </source>
</evidence>
<gene>
    <name evidence="4" type="ORF">T552_03252</name>
</gene>
<feature type="transmembrane region" description="Helical" evidence="2">
    <location>
        <begin position="480"/>
        <end position="501"/>
    </location>
</feature>
<keyword evidence="2" id="KW-0812">Transmembrane</keyword>
<comment type="caution">
    <text evidence="4">The sequence shown here is derived from an EMBL/GenBank/DDBJ whole genome shotgun (WGS) entry which is preliminary data.</text>
</comment>
<reference evidence="5" key="1">
    <citation type="journal article" date="2016" name="Nat. Commun.">
        <title>Genome analysis of three Pneumocystis species reveals adaptation mechanisms to life exclusively in mammalian hosts.</title>
        <authorList>
            <person name="Ma L."/>
            <person name="Chen Z."/>
            <person name="Huang D.W."/>
            <person name="Kutty G."/>
            <person name="Ishihara M."/>
            <person name="Wang H."/>
            <person name="Abouelleil A."/>
            <person name="Bishop L."/>
            <person name="Davey E."/>
            <person name="Deng R."/>
            <person name="Deng X."/>
            <person name="Fan L."/>
            <person name="Fantoni G."/>
            <person name="Fitzgerald M."/>
            <person name="Gogineni E."/>
            <person name="Goldberg J.M."/>
            <person name="Handley G."/>
            <person name="Hu X."/>
            <person name="Huber C."/>
            <person name="Jiao X."/>
            <person name="Jones K."/>
            <person name="Levin J.Z."/>
            <person name="Liu Y."/>
            <person name="Macdonald P."/>
            <person name="Melnikov A."/>
            <person name="Raley C."/>
            <person name="Sassi M."/>
            <person name="Sherman B.T."/>
            <person name="Song X."/>
            <person name="Sykes S."/>
            <person name="Tran B."/>
            <person name="Walsh L."/>
            <person name="Xia Y."/>
            <person name="Yang J."/>
            <person name="Young S."/>
            <person name="Zeng Q."/>
            <person name="Zheng X."/>
            <person name="Stephens R."/>
            <person name="Nusbaum C."/>
            <person name="Birren B.W."/>
            <person name="Azadi P."/>
            <person name="Lempicki R.A."/>
            <person name="Cuomo C.A."/>
            <person name="Kovacs J.A."/>
        </authorList>
    </citation>
    <scope>NUCLEOTIDE SEQUENCE [LARGE SCALE GENOMIC DNA]</scope>
    <source>
        <strain evidence="5">B80</strain>
    </source>
</reference>
<sequence>MEFTNFTYDIILWMMTALLDLFFREVKTRGSFRIPKRGGLIFVVAPHANQFVDPLLLMRQVQLASSRRIFFLIAEKSMKRKFVGFMARLTGSIPVARPSDYLKQGTGKIVFSEKDPMRVYGIGTLFTKELSKKSMIVISNIPNLEVADIVSDTEIILKEEIKEFPSISSEEGLTFKILSKIDQSKVYSQVFKKLEEGKCIGIFPEGGSHDRSDLLPLKAGVAIMALGALANNPNINVKIVPCGMNYFNAHRFRSCAVLEFGTPLEIPKELVEKYKSSSKHEAIKAFLDMIYNALMAVTVRTTDYETLMFIQAGRRLYKPGHRRLPLQQIVELNRRFIMGYNHYKDDPRVVKLRNSIVSYNRQLYLLGIRDYQVQSANYGVFKVITLLIYRFLKFLILAIVSFPGVIMFAPIFIATKIISKRKAKEALDASTVKIQGNDVLATWKLLVALALVPALLLFYSIIITYLTIHFEIVSYTKKWICIMLIVSLIMIFMVSFAALRFGESGLDIYKSLRPLFLSLNPTSANTIYKLRQTREELAVELTHLINTLGPELFPDFDPGKVIAMPEYMIQNSRVGQSHSQSASIDKNDDALTNSTSLSYNSILDLSRNTSLQSLSSIQLFANNSFSSSSKTNSLTEENETERIDQDSISSKSESFEEVSKEIRKAMKQRIQKRKNKKPYIYSESYDFDISDESDYLKLHSSTSQSESETISESEYYEESKKTV</sequence>
<proteinExistence type="predicted"/>
<organism evidence="4 5">
    <name type="scientific">Pneumocystis carinii (strain B80)</name>
    <name type="common">Rat pneumocystis pneumonia agent</name>
    <name type="synonym">Pneumocystis carinii f. sp. carinii</name>
    <dbReference type="NCBI Taxonomy" id="1408658"/>
    <lineage>
        <taxon>Eukaryota</taxon>
        <taxon>Fungi</taxon>
        <taxon>Dikarya</taxon>
        <taxon>Ascomycota</taxon>
        <taxon>Taphrinomycotina</taxon>
        <taxon>Pneumocystomycetes</taxon>
        <taxon>Pneumocystaceae</taxon>
        <taxon>Pneumocystis</taxon>
    </lineage>
</organism>
<dbReference type="AlphaFoldDB" id="A0A0W4ZCA6"/>
<feature type="region of interest" description="Disordered" evidence="1">
    <location>
        <begin position="698"/>
        <end position="723"/>
    </location>
</feature>
<dbReference type="GeneID" id="28937965"/>
<feature type="compositionally biased region" description="Low complexity" evidence="1">
    <location>
        <begin position="626"/>
        <end position="635"/>
    </location>
</feature>
<dbReference type="SMART" id="SM00563">
    <property type="entry name" value="PlsC"/>
    <property type="match status" value="1"/>
</dbReference>
<dbReference type="CDD" id="cd07992">
    <property type="entry name" value="LPLAT_AAK14816-like"/>
    <property type="match status" value="1"/>
</dbReference>
<feature type="compositionally biased region" description="Basic and acidic residues" evidence="1">
    <location>
        <begin position="653"/>
        <end position="664"/>
    </location>
</feature>
<name>A0A0W4ZCA6_PNEC8</name>
<evidence type="ECO:0000313" key="4">
    <source>
        <dbReference type="EMBL" id="KTW25978.1"/>
    </source>
</evidence>
<dbReference type="GO" id="GO:0004366">
    <property type="term" value="F:glycerol-3-phosphate O-acyltransferase activity"/>
    <property type="evidence" value="ECO:0007669"/>
    <property type="project" value="TreeGrafter"/>
</dbReference>
<feature type="transmembrane region" description="Helical" evidence="2">
    <location>
        <begin position="391"/>
        <end position="413"/>
    </location>
</feature>
<dbReference type="SUPFAM" id="SSF69593">
    <property type="entry name" value="Glycerol-3-phosphate (1)-acyltransferase"/>
    <property type="match status" value="1"/>
</dbReference>
<dbReference type="InterPro" id="IPR002123">
    <property type="entry name" value="Plipid/glycerol_acylTrfase"/>
</dbReference>
<dbReference type="GO" id="GO:0008654">
    <property type="term" value="P:phospholipid biosynthetic process"/>
    <property type="evidence" value="ECO:0007669"/>
    <property type="project" value="TreeGrafter"/>
</dbReference>
<keyword evidence="2" id="KW-0472">Membrane</keyword>
<feature type="domain" description="Phospholipid/glycerol acyltransferase" evidence="3">
    <location>
        <begin position="41"/>
        <end position="247"/>
    </location>
</feature>
<dbReference type="PANTHER" id="PTHR31605:SF0">
    <property type="entry name" value="GLYCEROL-3-PHOSPHATE O-ACYLTRANSFERASE 1"/>
    <property type="match status" value="1"/>
</dbReference>
<dbReference type="PANTHER" id="PTHR31605">
    <property type="entry name" value="GLYCEROL-3-PHOSPHATE O-ACYLTRANSFERASE 1"/>
    <property type="match status" value="1"/>
</dbReference>
<dbReference type="InterPro" id="IPR052744">
    <property type="entry name" value="GPAT/DAPAT"/>
</dbReference>
<accession>A0A0W4ZCA6</accession>